<evidence type="ECO:0000313" key="2">
    <source>
        <dbReference type="EMBL" id="KAJ1154835.1"/>
    </source>
</evidence>
<sequence>MVVVGVLAGLGLPIRPPRPQEGPRQEHLIRHTPPGQPRSCGSKSATESLPHRIGALVLPAGSSLRTPGFSRHGVAALMPQQDKVEGGARVSATRSPLVSSSAYALEQAMLAGTPLSSWRGCHPNSVASPLTPSESFPGALLKRQGSRQSTSWSGDAWMRDD</sequence>
<accession>A0AAV7RVA6</accession>
<protein>
    <submittedName>
        <fullName evidence="2">Uncharacterized protein</fullName>
    </submittedName>
</protein>
<keyword evidence="3" id="KW-1185">Reference proteome</keyword>
<comment type="caution">
    <text evidence="2">The sequence shown here is derived from an EMBL/GenBank/DDBJ whole genome shotgun (WGS) entry which is preliminary data.</text>
</comment>
<feature type="region of interest" description="Disordered" evidence="1">
    <location>
        <begin position="120"/>
        <end position="161"/>
    </location>
</feature>
<proteinExistence type="predicted"/>
<feature type="compositionally biased region" description="Polar residues" evidence="1">
    <location>
        <begin position="125"/>
        <end position="134"/>
    </location>
</feature>
<dbReference type="EMBL" id="JANPWB010000009">
    <property type="protein sequence ID" value="KAJ1154835.1"/>
    <property type="molecule type" value="Genomic_DNA"/>
</dbReference>
<gene>
    <name evidence="2" type="ORF">NDU88_007578</name>
</gene>
<organism evidence="2 3">
    <name type="scientific">Pleurodeles waltl</name>
    <name type="common">Iberian ribbed newt</name>
    <dbReference type="NCBI Taxonomy" id="8319"/>
    <lineage>
        <taxon>Eukaryota</taxon>
        <taxon>Metazoa</taxon>
        <taxon>Chordata</taxon>
        <taxon>Craniata</taxon>
        <taxon>Vertebrata</taxon>
        <taxon>Euteleostomi</taxon>
        <taxon>Amphibia</taxon>
        <taxon>Batrachia</taxon>
        <taxon>Caudata</taxon>
        <taxon>Salamandroidea</taxon>
        <taxon>Salamandridae</taxon>
        <taxon>Pleurodelinae</taxon>
        <taxon>Pleurodeles</taxon>
    </lineage>
</organism>
<dbReference type="Proteomes" id="UP001066276">
    <property type="component" value="Chromosome 5"/>
</dbReference>
<dbReference type="AlphaFoldDB" id="A0AAV7RVA6"/>
<evidence type="ECO:0000313" key="3">
    <source>
        <dbReference type="Proteomes" id="UP001066276"/>
    </source>
</evidence>
<feature type="region of interest" description="Disordered" evidence="1">
    <location>
        <begin position="12"/>
        <end position="48"/>
    </location>
</feature>
<evidence type="ECO:0000256" key="1">
    <source>
        <dbReference type="SAM" id="MobiDB-lite"/>
    </source>
</evidence>
<reference evidence="2" key="1">
    <citation type="journal article" date="2022" name="bioRxiv">
        <title>Sequencing and chromosome-scale assembly of the giantPleurodeles waltlgenome.</title>
        <authorList>
            <person name="Brown T."/>
            <person name="Elewa A."/>
            <person name="Iarovenko S."/>
            <person name="Subramanian E."/>
            <person name="Araus A.J."/>
            <person name="Petzold A."/>
            <person name="Susuki M."/>
            <person name="Suzuki K.-i.T."/>
            <person name="Hayashi T."/>
            <person name="Toyoda A."/>
            <person name="Oliveira C."/>
            <person name="Osipova E."/>
            <person name="Leigh N.D."/>
            <person name="Simon A."/>
            <person name="Yun M.H."/>
        </authorList>
    </citation>
    <scope>NUCLEOTIDE SEQUENCE</scope>
    <source>
        <strain evidence="2">20211129_DDA</strain>
        <tissue evidence="2">Liver</tissue>
    </source>
</reference>
<name>A0AAV7RVA6_PLEWA</name>